<gene>
    <name evidence="2" type="ORF">GCM10023331_29030</name>
</gene>
<dbReference type="RefSeq" id="WP_345373036.1">
    <property type="nucleotide sequence ID" value="NZ_BAABJX010000045.1"/>
</dbReference>
<comment type="caution">
    <text evidence="2">The sequence shown here is derived from an EMBL/GenBank/DDBJ whole genome shotgun (WGS) entry which is preliminary data.</text>
</comment>
<dbReference type="SUPFAM" id="SSF55729">
    <property type="entry name" value="Acyl-CoA N-acyltransferases (Nat)"/>
    <property type="match status" value="1"/>
</dbReference>
<proteinExistence type="predicted"/>
<feature type="domain" description="N-acetyltransferase" evidence="1">
    <location>
        <begin position="1"/>
        <end position="146"/>
    </location>
</feature>
<evidence type="ECO:0000259" key="1">
    <source>
        <dbReference type="PROSITE" id="PS51186"/>
    </source>
</evidence>
<dbReference type="Gene3D" id="3.40.630.30">
    <property type="match status" value="1"/>
</dbReference>
<dbReference type="Proteomes" id="UP001500298">
    <property type="component" value="Unassembled WGS sequence"/>
</dbReference>
<evidence type="ECO:0000313" key="3">
    <source>
        <dbReference type="Proteomes" id="UP001500298"/>
    </source>
</evidence>
<dbReference type="PROSITE" id="PS51186">
    <property type="entry name" value="GNAT"/>
    <property type="match status" value="1"/>
</dbReference>
<dbReference type="EMBL" id="BAABJX010000045">
    <property type="protein sequence ID" value="GAA4842266.1"/>
    <property type="molecule type" value="Genomic_DNA"/>
</dbReference>
<dbReference type="InterPro" id="IPR016181">
    <property type="entry name" value="Acyl_CoA_acyltransferase"/>
</dbReference>
<name>A0ABP9DHP7_9BACT</name>
<sequence length="178" mass="19785">MENSIYTGGNDQEIIQLFTQTFTDAEGAEEGNTIGTFVRQLLQTPSEYLKVFITREGENIVGGVFFSRIRFEKSDINAWILSPAAVSTKVQGQGVGQRVIQYAHEVLKQEGVQVVITYGDINFYSKVGYQHITEEVIPAPLKLSYPEGWIAQSLEGDTITSIQGKSYCVAALNNPELW</sequence>
<keyword evidence="3" id="KW-1185">Reference proteome</keyword>
<organism evidence="2 3">
    <name type="scientific">Algivirga pacifica</name>
    <dbReference type="NCBI Taxonomy" id="1162670"/>
    <lineage>
        <taxon>Bacteria</taxon>
        <taxon>Pseudomonadati</taxon>
        <taxon>Bacteroidota</taxon>
        <taxon>Cytophagia</taxon>
        <taxon>Cytophagales</taxon>
        <taxon>Flammeovirgaceae</taxon>
        <taxon>Algivirga</taxon>
    </lineage>
</organism>
<accession>A0ABP9DHP7</accession>
<evidence type="ECO:0000313" key="2">
    <source>
        <dbReference type="EMBL" id="GAA4842266.1"/>
    </source>
</evidence>
<reference evidence="3" key="1">
    <citation type="journal article" date="2019" name="Int. J. Syst. Evol. Microbiol.">
        <title>The Global Catalogue of Microorganisms (GCM) 10K type strain sequencing project: providing services to taxonomists for standard genome sequencing and annotation.</title>
        <authorList>
            <consortium name="The Broad Institute Genomics Platform"/>
            <consortium name="The Broad Institute Genome Sequencing Center for Infectious Disease"/>
            <person name="Wu L."/>
            <person name="Ma J."/>
        </authorList>
    </citation>
    <scope>NUCLEOTIDE SEQUENCE [LARGE SCALE GENOMIC DNA]</scope>
    <source>
        <strain evidence="3">JCM 18326</strain>
    </source>
</reference>
<dbReference type="InterPro" id="IPR000182">
    <property type="entry name" value="GNAT_dom"/>
</dbReference>
<dbReference type="Pfam" id="PF13508">
    <property type="entry name" value="Acetyltransf_7"/>
    <property type="match status" value="1"/>
</dbReference>
<dbReference type="CDD" id="cd04301">
    <property type="entry name" value="NAT_SF"/>
    <property type="match status" value="1"/>
</dbReference>
<protein>
    <submittedName>
        <fullName evidence="2">N-acetyltransferase</fullName>
    </submittedName>
</protein>